<evidence type="ECO:0000313" key="3">
    <source>
        <dbReference type="Proteomes" id="UP001642409"/>
    </source>
</evidence>
<protein>
    <submittedName>
        <fullName evidence="2">Hypothetical_protein</fullName>
    </submittedName>
</protein>
<accession>A0AA86N696</accession>
<dbReference type="EMBL" id="CAXDID020000477">
    <property type="protein sequence ID" value="CAL6095611.1"/>
    <property type="molecule type" value="Genomic_DNA"/>
</dbReference>
<sequence>MAETDVVAEWQSKYIKIDELQKKCKEIDDLDMKRKEHPQKNSCLNPLTCLDILADLCFTLRNRQFLEILGVRAHSQDQCEHNQQQIVFQCLNRWKMLNL</sequence>
<proteinExistence type="predicted"/>
<dbReference type="EMBL" id="CATOUU010000027">
    <property type="protein sequence ID" value="CAI9913613.1"/>
    <property type="molecule type" value="Genomic_DNA"/>
</dbReference>
<organism evidence="1">
    <name type="scientific">Hexamita inflata</name>
    <dbReference type="NCBI Taxonomy" id="28002"/>
    <lineage>
        <taxon>Eukaryota</taxon>
        <taxon>Metamonada</taxon>
        <taxon>Diplomonadida</taxon>
        <taxon>Hexamitidae</taxon>
        <taxon>Hexamitinae</taxon>
        <taxon>Hexamita</taxon>
    </lineage>
</organism>
<comment type="caution">
    <text evidence="1">The sequence shown here is derived from an EMBL/GenBank/DDBJ whole genome shotgun (WGS) entry which is preliminary data.</text>
</comment>
<keyword evidence="3" id="KW-1185">Reference proteome</keyword>
<gene>
    <name evidence="1" type="ORF">HINF_LOCUS1258</name>
    <name evidence="2" type="ORF">HINF_LOCUS68032</name>
</gene>
<evidence type="ECO:0000313" key="2">
    <source>
        <dbReference type="EMBL" id="CAL6095611.1"/>
    </source>
</evidence>
<dbReference type="AlphaFoldDB" id="A0AA86N696"/>
<name>A0AA86N696_9EUKA</name>
<dbReference type="Proteomes" id="UP001642409">
    <property type="component" value="Unassembled WGS sequence"/>
</dbReference>
<reference evidence="1" key="1">
    <citation type="submission" date="2023-06" db="EMBL/GenBank/DDBJ databases">
        <authorList>
            <person name="Kurt Z."/>
        </authorList>
    </citation>
    <scope>NUCLEOTIDE SEQUENCE</scope>
</reference>
<evidence type="ECO:0000313" key="1">
    <source>
        <dbReference type="EMBL" id="CAI9913613.1"/>
    </source>
</evidence>
<reference evidence="2 3" key="2">
    <citation type="submission" date="2024-07" db="EMBL/GenBank/DDBJ databases">
        <authorList>
            <person name="Akdeniz Z."/>
        </authorList>
    </citation>
    <scope>NUCLEOTIDE SEQUENCE [LARGE SCALE GENOMIC DNA]</scope>
</reference>